<evidence type="ECO:0000256" key="5">
    <source>
        <dbReference type="ARBA" id="ARBA00022692"/>
    </source>
</evidence>
<evidence type="ECO:0000256" key="12">
    <source>
        <dbReference type="RuleBase" id="RU010713"/>
    </source>
</evidence>
<evidence type="ECO:0000256" key="4">
    <source>
        <dbReference type="ARBA" id="ARBA00022475"/>
    </source>
</evidence>
<protein>
    <recommendedName>
        <fullName evidence="12">Innexin</fullName>
    </recommendedName>
</protein>
<keyword evidence="9 12" id="KW-0406">Ion transport</keyword>
<keyword evidence="4" id="KW-1003">Cell membrane</keyword>
<dbReference type="Pfam" id="PF00876">
    <property type="entry name" value="Innexin"/>
    <property type="match status" value="1"/>
</dbReference>
<name>A0A8D8E4P6_CULPI</name>
<evidence type="ECO:0000256" key="9">
    <source>
        <dbReference type="ARBA" id="ARBA00023065"/>
    </source>
</evidence>
<dbReference type="PROSITE" id="PS51013">
    <property type="entry name" value="PANNEXIN"/>
    <property type="match status" value="1"/>
</dbReference>
<keyword evidence="10" id="KW-0472">Membrane</keyword>
<comment type="similarity">
    <text evidence="12">Belongs to the pannexin family.</text>
</comment>
<evidence type="ECO:0000256" key="7">
    <source>
        <dbReference type="ARBA" id="ARBA00022949"/>
    </source>
</evidence>
<evidence type="ECO:0000256" key="6">
    <source>
        <dbReference type="ARBA" id="ARBA00022868"/>
    </source>
</evidence>
<reference evidence="13" key="1">
    <citation type="submission" date="2021-05" db="EMBL/GenBank/DDBJ databases">
        <authorList>
            <person name="Alioto T."/>
            <person name="Alioto T."/>
            <person name="Gomez Garrido J."/>
        </authorList>
    </citation>
    <scope>NUCLEOTIDE SEQUENCE</scope>
</reference>
<evidence type="ECO:0000313" key="13">
    <source>
        <dbReference type="EMBL" id="CAG6522454.1"/>
    </source>
</evidence>
<keyword evidence="7" id="KW-0965">Cell junction</keyword>
<dbReference type="GO" id="GO:0005243">
    <property type="term" value="F:gap junction channel activity"/>
    <property type="evidence" value="ECO:0007669"/>
    <property type="project" value="TreeGrafter"/>
</dbReference>
<keyword evidence="5" id="KW-0812">Transmembrane</keyword>
<accession>A0A8D8E4P6</accession>
<sequence>MYKLLSGLKDYFKRQDIYTDSVIFRLHNSFTTALLLACSLVITATQFVGQPISCIVNGIPTHVVNTYCWISSTFTMPDAFRREVVPRFVQEENFDRIKMCRNVKVYHLEN</sequence>
<gene>
    <name evidence="12" type="primary">inx</name>
</gene>
<evidence type="ECO:0000256" key="2">
    <source>
        <dbReference type="ARBA" id="ARBA00004651"/>
    </source>
</evidence>
<dbReference type="GO" id="GO:0005921">
    <property type="term" value="C:gap junction"/>
    <property type="evidence" value="ECO:0007669"/>
    <property type="project" value="UniProtKB-SubCell"/>
</dbReference>
<dbReference type="AlphaFoldDB" id="A0A8D8E4P6"/>
<dbReference type="GO" id="GO:0005886">
    <property type="term" value="C:plasma membrane"/>
    <property type="evidence" value="ECO:0007669"/>
    <property type="project" value="UniProtKB-SubCell"/>
</dbReference>
<keyword evidence="11 12" id="KW-0407">Ion channel</keyword>
<dbReference type="PANTHER" id="PTHR11893:SF39">
    <property type="entry name" value="INNEXIN INX1"/>
    <property type="match status" value="1"/>
</dbReference>
<dbReference type="EMBL" id="HBUE01185565">
    <property type="protein sequence ID" value="CAG6522454.1"/>
    <property type="molecule type" value="Transcribed_RNA"/>
</dbReference>
<keyword evidence="3 12" id="KW-0813">Transport</keyword>
<proteinExistence type="inferred from homology"/>
<keyword evidence="6" id="KW-0303">Gap junction</keyword>
<dbReference type="InterPro" id="IPR000990">
    <property type="entry name" value="Innexin"/>
</dbReference>
<dbReference type="PANTHER" id="PTHR11893">
    <property type="entry name" value="INNEXIN"/>
    <property type="match status" value="1"/>
</dbReference>
<evidence type="ECO:0000256" key="11">
    <source>
        <dbReference type="ARBA" id="ARBA00023303"/>
    </source>
</evidence>
<dbReference type="EMBL" id="HBUE01291261">
    <property type="protein sequence ID" value="CAG6574071.1"/>
    <property type="molecule type" value="Transcribed_RNA"/>
</dbReference>
<dbReference type="GO" id="GO:0034220">
    <property type="term" value="P:monoatomic ion transmembrane transport"/>
    <property type="evidence" value="ECO:0007669"/>
    <property type="project" value="UniProtKB-KW"/>
</dbReference>
<comment type="function">
    <text evidence="12">Structural component of the gap junctions.</text>
</comment>
<evidence type="ECO:0000256" key="3">
    <source>
        <dbReference type="ARBA" id="ARBA00022448"/>
    </source>
</evidence>
<comment type="subcellular location">
    <subcellularLocation>
        <location evidence="1">Cell junction</location>
        <location evidence="1">Gap junction</location>
    </subcellularLocation>
    <subcellularLocation>
        <location evidence="2 12">Cell membrane</location>
        <topology evidence="2 12">Multi-pass membrane protein</topology>
    </subcellularLocation>
</comment>
<keyword evidence="8" id="KW-1133">Transmembrane helix</keyword>
<dbReference type="EMBL" id="HBUE01018920">
    <property type="protein sequence ID" value="CAG6451684.1"/>
    <property type="molecule type" value="Transcribed_RNA"/>
</dbReference>
<evidence type="ECO:0000256" key="1">
    <source>
        <dbReference type="ARBA" id="ARBA00004610"/>
    </source>
</evidence>
<evidence type="ECO:0000256" key="8">
    <source>
        <dbReference type="ARBA" id="ARBA00022989"/>
    </source>
</evidence>
<organism evidence="13">
    <name type="scientific">Culex pipiens</name>
    <name type="common">House mosquito</name>
    <dbReference type="NCBI Taxonomy" id="7175"/>
    <lineage>
        <taxon>Eukaryota</taxon>
        <taxon>Metazoa</taxon>
        <taxon>Ecdysozoa</taxon>
        <taxon>Arthropoda</taxon>
        <taxon>Hexapoda</taxon>
        <taxon>Insecta</taxon>
        <taxon>Pterygota</taxon>
        <taxon>Neoptera</taxon>
        <taxon>Endopterygota</taxon>
        <taxon>Diptera</taxon>
        <taxon>Nematocera</taxon>
        <taxon>Culicoidea</taxon>
        <taxon>Culicidae</taxon>
        <taxon>Culicinae</taxon>
        <taxon>Culicini</taxon>
        <taxon>Culex</taxon>
        <taxon>Culex</taxon>
    </lineage>
</organism>
<evidence type="ECO:0000256" key="10">
    <source>
        <dbReference type="ARBA" id="ARBA00023136"/>
    </source>
</evidence>